<dbReference type="AlphaFoldDB" id="A0A561SDY9"/>
<dbReference type="Proteomes" id="UP000317940">
    <property type="component" value="Unassembled WGS sequence"/>
</dbReference>
<sequence length="115" mass="13138">MEERGIMPRMASEVWEDEGEPYHFQWAHVDSEEAWIFELSEGRRAPASWSGTPQEKTVMPGTMMVAVVAHDPDVEKPPYVRFDPGPTVPFELMKRFVGRVAEILDNGFETQPPAY</sequence>
<comment type="caution">
    <text evidence="1">The sequence shown here is derived from an EMBL/GenBank/DDBJ whole genome shotgun (WGS) entry which is preliminary data.</text>
</comment>
<keyword evidence="2" id="KW-1185">Reference proteome</keyword>
<gene>
    <name evidence="1" type="ORF">FHX73_16234</name>
</gene>
<protein>
    <submittedName>
        <fullName evidence="1">Uncharacterized protein</fullName>
    </submittedName>
</protein>
<organism evidence="1 2">
    <name type="scientific">Kitasatospora viridis</name>
    <dbReference type="NCBI Taxonomy" id="281105"/>
    <lineage>
        <taxon>Bacteria</taxon>
        <taxon>Bacillati</taxon>
        <taxon>Actinomycetota</taxon>
        <taxon>Actinomycetes</taxon>
        <taxon>Kitasatosporales</taxon>
        <taxon>Streptomycetaceae</taxon>
        <taxon>Kitasatospora</taxon>
    </lineage>
</organism>
<evidence type="ECO:0000313" key="1">
    <source>
        <dbReference type="EMBL" id="TWF73083.1"/>
    </source>
</evidence>
<accession>A0A561SDY9</accession>
<proteinExistence type="predicted"/>
<name>A0A561SDY9_9ACTN</name>
<evidence type="ECO:0000313" key="2">
    <source>
        <dbReference type="Proteomes" id="UP000317940"/>
    </source>
</evidence>
<dbReference type="EMBL" id="VIWT01000006">
    <property type="protein sequence ID" value="TWF73083.1"/>
    <property type="molecule type" value="Genomic_DNA"/>
</dbReference>
<reference evidence="1 2" key="1">
    <citation type="submission" date="2019-06" db="EMBL/GenBank/DDBJ databases">
        <title>Sequencing the genomes of 1000 actinobacteria strains.</title>
        <authorList>
            <person name="Klenk H.-P."/>
        </authorList>
    </citation>
    <scope>NUCLEOTIDE SEQUENCE [LARGE SCALE GENOMIC DNA]</scope>
    <source>
        <strain evidence="1 2">DSM 44826</strain>
    </source>
</reference>